<proteinExistence type="predicted"/>
<evidence type="ECO:0000256" key="3">
    <source>
        <dbReference type="SAM" id="SignalP"/>
    </source>
</evidence>
<name>A0A9P0C078_BEMTA</name>
<dbReference type="EMBL" id="OU963862">
    <property type="protein sequence ID" value="CAH0753654.1"/>
    <property type="molecule type" value="Genomic_DNA"/>
</dbReference>
<evidence type="ECO:0000256" key="2">
    <source>
        <dbReference type="SAM" id="MobiDB-lite"/>
    </source>
</evidence>
<accession>A0A9P0C078</accession>
<sequence length="140" mass="14884">MAQFSLGVLLVFLVHSALAEPDAGTPSTGNLGTPPNAGTPPTAGAPVMSNPNNSSMPKPPNFEANAGMLRSATDFLYSYLPGRQNTEKLELLILAISDLRAEIKSLKMELGDLTMRLMPKTPTTSDSLLPTFLPIFNRAA</sequence>
<keyword evidence="1" id="KW-0175">Coiled coil</keyword>
<protein>
    <submittedName>
        <fullName evidence="4">Uncharacterized protein</fullName>
    </submittedName>
</protein>
<feature type="coiled-coil region" evidence="1">
    <location>
        <begin position="89"/>
        <end position="116"/>
    </location>
</feature>
<evidence type="ECO:0000313" key="4">
    <source>
        <dbReference type="EMBL" id="CAH0753654.1"/>
    </source>
</evidence>
<feature type="chain" id="PRO_5040177779" evidence="3">
    <location>
        <begin position="20"/>
        <end position="140"/>
    </location>
</feature>
<reference evidence="4" key="1">
    <citation type="submission" date="2021-12" db="EMBL/GenBank/DDBJ databases">
        <authorList>
            <person name="King R."/>
        </authorList>
    </citation>
    <scope>NUCLEOTIDE SEQUENCE</scope>
</reference>
<dbReference type="AlphaFoldDB" id="A0A9P0C078"/>
<keyword evidence="3" id="KW-0732">Signal</keyword>
<feature type="region of interest" description="Disordered" evidence="2">
    <location>
        <begin position="23"/>
        <end position="65"/>
    </location>
</feature>
<dbReference type="Proteomes" id="UP001152759">
    <property type="component" value="Chromosome 1"/>
</dbReference>
<gene>
    <name evidence="4" type="ORF">BEMITA_LOCUS969</name>
</gene>
<feature type="signal peptide" evidence="3">
    <location>
        <begin position="1"/>
        <end position="19"/>
    </location>
</feature>
<organism evidence="4 5">
    <name type="scientific">Bemisia tabaci</name>
    <name type="common">Sweetpotato whitefly</name>
    <name type="synonym">Aleurodes tabaci</name>
    <dbReference type="NCBI Taxonomy" id="7038"/>
    <lineage>
        <taxon>Eukaryota</taxon>
        <taxon>Metazoa</taxon>
        <taxon>Ecdysozoa</taxon>
        <taxon>Arthropoda</taxon>
        <taxon>Hexapoda</taxon>
        <taxon>Insecta</taxon>
        <taxon>Pterygota</taxon>
        <taxon>Neoptera</taxon>
        <taxon>Paraneoptera</taxon>
        <taxon>Hemiptera</taxon>
        <taxon>Sternorrhyncha</taxon>
        <taxon>Aleyrodoidea</taxon>
        <taxon>Aleyrodidae</taxon>
        <taxon>Aleyrodinae</taxon>
        <taxon>Bemisia</taxon>
    </lineage>
</organism>
<keyword evidence="5" id="KW-1185">Reference proteome</keyword>
<feature type="compositionally biased region" description="Low complexity" evidence="2">
    <location>
        <begin position="28"/>
        <end position="56"/>
    </location>
</feature>
<evidence type="ECO:0000256" key="1">
    <source>
        <dbReference type="SAM" id="Coils"/>
    </source>
</evidence>
<evidence type="ECO:0000313" key="5">
    <source>
        <dbReference type="Proteomes" id="UP001152759"/>
    </source>
</evidence>
<dbReference type="KEGG" id="btab:109037185"/>